<dbReference type="AlphaFoldDB" id="A0A0U3UYU7"/>
<evidence type="ECO:0000313" key="1">
    <source>
        <dbReference type="EMBL" id="ALV87604.1"/>
    </source>
</evidence>
<name>A0A0U3UYU7_9HEMI</name>
<proteinExistence type="evidence at transcript level"/>
<dbReference type="Gene3D" id="1.10.238.270">
    <property type="match status" value="1"/>
</dbReference>
<sequence>MKKCLKEKFAEWPADETGLKCNPTAVQFQHCLWKEYERSCPQSEQKDSKRCNKLRAALKEQSTLKKRS</sequence>
<accession>A0A0U3UYU7</accession>
<protein>
    <submittedName>
        <fullName evidence="1">Odorant binding protein 9</fullName>
    </submittedName>
</protein>
<organism evidence="1">
    <name type="scientific">Drosicha corpulenta</name>
    <dbReference type="NCBI Taxonomy" id="535978"/>
    <lineage>
        <taxon>Eukaryota</taxon>
        <taxon>Metazoa</taxon>
        <taxon>Ecdysozoa</taxon>
        <taxon>Arthropoda</taxon>
        <taxon>Hexapoda</taxon>
        <taxon>Insecta</taxon>
        <taxon>Pterygota</taxon>
        <taxon>Neoptera</taxon>
        <taxon>Paraneoptera</taxon>
        <taxon>Hemiptera</taxon>
        <taxon>Sternorrhyncha</taxon>
        <taxon>Coccoidea</taxon>
        <taxon>Monophlebidae</taxon>
        <taxon>Drosicha</taxon>
    </lineage>
</organism>
<dbReference type="EMBL" id="KU133779">
    <property type="protein sequence ID" value="ALV87604.1"/>
    <property type="molecule type" value="mRNA"/>
</dbReference>
<reference evidence="1" key="1">
    <citation type="submission" date="2015-11" db="EMBL/GenBank/DDBJ databases">
        <title>Identification of candidate chemosensory genes in the antennal transcriptome of Drosicha corpulenta (Kuwana).</title>
        <authorList>
            <person name="Zhang Y."/>
            <person name="Gao Q."/>
            <person name="Xie Y."/>
        </authorList>
    </citation>
    <scope>NUCLEOTIDE SEQUENCE</scope>
</reference>